<organism evidence="2 3">
    <name type="scientific">Cephus cinctus</name>
    <name type="common">Wheat stem sawfly</name>
    <dbReference type="NCBI Taxonomy" id="211228"/>
    <lineage>
        <taxon>Eukaryota</taxon>
        <taxon>Metazoa</taxon>
        <taxon>Ecdysozoa</taxon>
        <taxon>Arthropoda</taxon>
        <taxon>Hexapoda</taxon>
        <taxon>Insecta</taxon>
        <taxon>Pterygota</taxon>
        <taxon>Neoptera</taxon>
        <taxon>Endopterygota</taxon>
        <taxon>Hymenoptera</taxon>
        <taxon>Cephoidea</taxon>
        <taxon>Cephidae</taxon>
        <taxon>Cephus</taxon>
    </lineage>
</organism>
<name>A0AAJ7FTT8_CEPCN</name>
<proteinExistence type="predicted"/>
<reference evidence="3" key="1">
    <citation type="submission" date="2025-08" db="UniProtKB">
        <authorList>
            <consortium name="RefSeq"/>
        </authorList>
    </citation>
    <scope>IDENTIFICATION</scope>
</reference>
<evidence type="ECO:0000313" key="2">
    <source>
        <dbReference type="Proteomes" id="UP000694920"/>
    </source>
</evidence>
<gene>
    <name evidence="3" type="primary">LOC107273881</name>
</gene>
<accession>A0AAJ7FTT8</accession>
<keyword evidence="2" id="KW-1185">Reference proteome</keyword>
<evidence type="ECO:0000313" key="3">
    <source>
        <dbReference type="RefSeq" id="XP_015607969.1"/>
    </source>
</evidence>
<sequence length="200" mass="22620">MEGCSYLKTIVGTSNEIAEYPGYVTHAQRVNFHPRHRDDISRRESPGCENQRGTRVWQDEEVREKCKAAPFQLGLDLKRANLLSTARPPIRTGMDYTQQPPPQSSPSDTTSKTPSKRGSLSGMLCSGSRQLNGALGTSPGVIQKINYVEVPFICHPSHNPFWIGVYCHVEDQRRGPLPWRETFCDRWDNTMRPSYSVNRG</sequence>
<protein>
    <submittedName>
        <fullName evidence="3">Uncharacterized protein LOC107273881 isoform X1</fullName>
    </submittedName>
</protein>
<dbReference type="Proteomes" id="UP000694920">
    <property type="component" value="Unplaced"/>
</dbReference>
<dbReference type="AlphaFoldDB" id="A0AAJ7FTT8"/>
<evidence type="ECO:0000256" key="1">
    <source>
        <dbReference type="SAM" id="MobiDB-lite"/>
    </source>
</evidence>
<dbReference type="KEGG" id="ccin:107273881"/>
<dbReference type="GeneID" id="107273881"/>
<feature type="region of interest" description="Disordered" evidence="1">
    <location>
        <begin position="89"/>
        <end position="123"/>
    </location>
</feature>
<dbReference type="RefSeq" id="XP_015607969.1">
    <property type="nucleotide sequence ID" value="XM_015752483.2"/>
</dbReference>